<organism evidence="9 10">
    <name type="scientific">Faecalibacterium prausnitzii</name>
    <dbReference type="NCBI Taxonomy" id="853"/>
    <lineage>
        <taxon>Bacteria</taxon>
        <taxon>Bacillati</taxon>
        <taxon>Bacillota</taxon>
        <taxon>Clostridia</taxon>
        <taxon>Eubacteriales</taxon>
        <taxon>Oscillospiraceae</taxon>
        <taxon>Faecalibacterium</taxon>
    </lineage>
</organism>
<dbReference type="GO" id="GO:0004519">
    <property type="term" value="F:endonuclease activity"/>
    <property type="evidence" value="ECO:0007669"/>
    <property type="project" value="UniProtKB-KW"/>
</dbReference>
<evidence type="ECO:0000256" key="5">
    <source>
        <dbReference type="ARBA" id="ARBA00022801"/>
    </source>
</evidence>
<dbReference type="Proteomes" id="UP000733372">
    <property type="component" value="Unassembled WGS sequence"/>
</dbReference>
<evidence type="ECO:0000256" key="3">
    <source>
        <dbReference type="ARBA" id="ARBA00022722"/>
    </source>
</evidence>
<evidence type="ECO:0000313" key="10">
    <source>
        <dbReference type="Proteomes" id="UP000733372"/>
    </source>
</evidence>
<reference evidence="9" key="1">
    <citation type="submission" date="2021-02" db="EMBL/GenBank/DDBJ databases">
        <title>Infant gut strain persistence is associated with maternal origin, phylogeny, and functional potential including surface adhesion and iron acquisition.</title>
        <authorList>
            <person name="Lou Y.C."/>
        </authorList>
    </citation>
    <scope>NUCLEOTIDE SEQUENCE</scope>
    <source>
        <strain evidence="9">L3_101_367G1_dasL3_101_367G1_metabat.metabat.26</strain>
    </source>
</reference>
<sequence length="81" mass="9461">MPMPPKEIVRLLEQNGFVFVSSNGSHRKYHNPTTGKTPQTGRSEEIRRHFYERCFLSRGVPPRRNGLFCHRPRHRGLLYAG</sequence>
<keyword evidence="5" id="KW-0378">Hydrolase</keyword>
<keyword evidence="6" id="KW-0694">RNA-binding</keyword>
<evidence type="ECO:0000256" key="7">
    <source>
        <dbReference type="ARBA" id="ARBA00023016"/>
    </source>
</evidence>
<protein>
    <submittedName>
        <fullName evidence="9">Type II toxin-antitoxin system HicA family toxin</fullName>
    </submittedName>
</protein>
<dbReference type="SUPFAM" id="SSF54786">
    <property type="entry name" value="YcfA/nrd intein domain"/>
    <property type="match status" value="1"/>
</dbReference>
<name>A0A943FVL0_9FIRM</name>
<dbReference type="EMBL" id="JAGZAM010000001">
    <property type="protein sequence ID" value="MBS5686847.1"/>
    <property type="molecule type" value="Genomic_DNA"/>
</dbReference>
<evidence type="ECO:0000313" key="9">
    <source>
        <dbReference type="EMBL" id="MBS5686847.1"/>
    </source>
</evidence>
<keyword evidence="4" id="KW-0255">Endonuclease</keyword>
<keyword evidence="7" id="KW-0346">Stress response</keyword>
<dbReference type="GO" id="GO:0016787">
    <property type="term" value="F:hydrolase activity"/>
    <property type="evidence" value="ECO:0007669"/>
    <property type="project" value="UniProtKB-KW"/>
</dbReference>
<keyword evidence="2" id="KW-1277">Toxin-antitoxin system</keyword>
<feature type="compositionally biased region" description="Polar residues" evidence="8">
    <location>
        <begin position="31"/>
        <end position="41"/>
    </location>
</feature>
<keyword evidence="3" id="KW-0540">Nuclease</keyword>
<evidence type="ECO:0000256" key="1">
    <source>
        <dbReference type="ARBA" id="ARBA00006620"/>
    </source>
</evidence>
<dbReference type="Pfam" id="PF07927">
    <property type="entry name" value="HicA_toxin"/>
    <property type="match status" value="1"/>
</dbReference>
<evidence type="ECO:0000256" key="8">
    <source>
        <dbReference type="SAM" id="MobiDB-lite"/>
    </source>
</evidence>
<dbReference type="Gene3D" id="3.30.920.30">
    <property type="entry name" value="Hypothetical protein"/>
    <property type="match status" value="1"/>
</dbReference>
<dbReference type="InterPro" id="IPR012933">
    <property type="entry name" value="HicA_mRNA_interferase"/>
</dbReference>
<dbReference type="InterPro" id="IPR038570">
    <property type="entry name" value="HicA_sf"/>
</dbReference>
<evidence type="ECO:0000256" key="2">
    <source>
        <dbReference type="ARBA" id="ARBA00022649"/>
    </source>
</evidence>
<evidence type="ECO:0000256" key="4">
    <source>
        <dbReference type="ARBA" id="ARBA00022759"/>
    </source>
</evidence>
<comment type="caution">
    <text evidence="9">The sequence shown here is derived from an EMBL/GenBank/DDBJ whole genome shotgun (WGS) entry which is preliminary data.</text>
</comment>
<gene>
    <name evidence="9" type="ORF">KHW66_01860</name>
</gene>
<feature type="region of interest" description="Disordered" evidence="8">
    <location>
        <begin position="22"/>
        <end position="43"/>
    </location>
</feature>
<evidence type="ECO:0000256" key="6">
    <source>
        <dbReference type="ARBA" id="ARBA00022884"/>
    </source>
</evidence>
<proteinExistence type="inferred from homology"/>
<accession>A0A943FVL0</accession>
<dbReference type="AlphaFoldDB" id="A0A943FVL0"/>
<comment type="similarity">
    <text evidence="1">Belongs to the HicA mRNA interferase family.</text>
</comment>
<dbReference type="GO" id="GO:0003729">
    <property type="term" value="F:mRNA binding"/>
    <property type="evidence" value="ECO:0007669"/>
    <property type="project" value="InterPro"/>
</dbReference>